<evidence type="ECO:0000313" key="2">
    <source>
        <dbReference type="Proteomes" id="UP001589698"/>
    </source>
</evidence>
<comment type="caution">
    <text evidence="1">The sequence shown here is derived from an EMBL/GenBank/DDBJ whole genome shotgun (WGS) entry which is preliminary data.</text>
</comment>
<dbReference type="Proteomes" id="UP001589698">
    <property type="component" value="Unassembled WGS sequence"/>
</dbReference>
<proteinExistence type="predicted"/>
<organism evidence="1 2">
    <name type="scientific">Nocardioides zeicaulis</name>
    <dbReference type="NCBI Taxonomy" id="1776857"/>
    <lineage>
        <taxon>Bacteria</taxon>
        <taxon>Bacillati</taxon>
        <taxon>Actinomycetota</taxon>
        <taxon>Actinomycetes</taxon>
        <taxon>Propionibacteriales</taxon>
        <taxon>Nocardioidaceae</taxon>
        <taxon>Nocardioides</taxon>
    </lineage>
</organism>
<accession>A0ABV6E2P2</accession>
<protein>
    <submittedName>
        <fullName evidence="1">Uncharacterized protein</fullName>
    </submittedName>
</protein>
<evidence type="ECO:0000313" key="1">
    <source>
        <dbReference type="EMBL" id="MFC0223260.1"/>
    </source>
</evidence>
<keyword evidence="2" id="KW-1185">Reference proteome</keyword>
<dbReference type="EMBL" id="JBHLXH010000001">
    <property type="protein sequence ID" value="MFC0223260.1"/>
    <property type="molecule type" value="Genomic_DNA"/>
</dbReference>
<dbReference type="RefSeq" id="WP_378519014.1">
    <property type="nucleotide sequence ID" value="NZ_CBCSDI010000020.1"/>
</dbReference>
<reference evidence="1 2" key="1">
    <citation type="submission" date="2024-09" db="EMBL/GenBank/DDBJ databases">
        <authorList>
            <person name="Sun Q."/>
            <person name="Mori K."/>
        </authorList>
    </citation>
    <scope>NUCLEOTIDE SEQUENCE [LARGE SCALE GENOMIC DNA]</scope>
    <source>
        <strain evidence="1 2">CCM 8654</strain>
    </source>
</reference>
<sequence>MTTAHGQTLLVDHRGTTRLTPGQGAAMTDAITDGVELYWT</sequence>
<gene>
    <name evidence="1" type="ORF">ACFFJG_12280</name>
</gene>
<name>A0ABV6E2P2_9ACTN</name>